<evidence type="ECO:0000313" key="2">
    <source>
        <dbReference type="EMBL" id="GAM36736.1"/>
    </source>
</evidence>
<dbReference type="InterPro" id="IPR051052">
    <property type="entry name" value="Diverse_substrate_MTase"/>
</dbReference>
<accession>A0A510NWT8</accession>
<dbReference type="GO" id="GO:0008757">
    <property type="term" value="F:S-adenosylmethionine-dependent methyltransferase activity"/>
    <property type="evidence" value="ECO:0007669"/>
    <property type="project" value="InterPro"/>
</dbReference>
<proteinExistence type="predicted"/>
<organism evidence="2 3">
    <name type="scientific">Talaromyces pinophilus</name>
    <name type="common">Penicillium pinophilum</name>
    <dbReference type="NCBI Taxonomy" id="128442"/>
    <lineage>
        <taxon>Eukaryota</taxon>
        <taxon>Fungi</taxon>
        <taxon>Dikarya</taxon>
        <taxon>Ascomycota</taxon>
        <taxon>Pezizomycotina</taxon>
        <taxon>Eurotiomycetes</taxon>
        <taxon>Eurotiomycetidae</taxon>
        <taxon>Eurotiales</taxon>
        <taxon>Trichocomaceae</taxon>
        <taxon>Talaromyces</taxon>
        <taxon>Talaromyces sect. Talaromyces</taxon>
    </lineage>
</organism>
<dbReference type="InterPro" id="IPR013216">
    <property type="entry name" value="Methyltransf_11"/>
</dbReference>
<protein>
    <recommendedName>
        <fullName evidence="1">Methyltransferase type 11 domain-containing protein</fullName>
    </recommendedName>
</protein>
<dbReference type="SUPFAM" id="SSF53335">
    <property type="entry name" value="S-adenosyl-L-methionine-dependent methyltransferases"/>
    <property type="match status" value="1"/>
</dbReference>
<dbReference type="Pfam" id="PF08241">
    <property type="entry name" value="Methyltransf_11"/>
    <property type="match status" value="1"/>
</dbReference>
<name>A0A510NWT8_TALPI</name>
<dbReference type="PANTHER" id="PTHR44942">
    <property type="entry name" value="METHYLTRANSF_11 DOMAIN-CONTAINING PROTEIN"/>
    <property type="match status" value="1"/>
</dbReference>
<sequence length="337" mass="36762">MPSDPTFTTYTPTQARTYAQHRLSYPSKLYDTILNHHTSTGGKLNVLADVGCGPGRATRDLAAFFEVGVGLDPGEEMIRTARALSEKEGLGDGGEGGKVRFAVCGAEDCARGVWDVLSTFKKEVDHGEGGEGVVDLLTAVMAAHWFSMPVFWAQAAQIVKPNGTVALWTCSSLYCHPSTPNAAAVQKALYHLERDVLAPYELPPNRVSRDMYDNLVIPWQVDRETTTGHNLAEAFPESDFVRLEWDRDGILSDGDDFFLASNSPNKGETTLNDLEGSLGTASMVTRWRDANPELVGTESDCVKEMCAEIRKAMGVGADENPRMKVGSSVALLLFKRR</sequence>
<dbReference type="Gene3D" id="3.40.50.150">
    <property type="entry name" value="Vaccinia Virus protein VP39"/>
    <property type="match status" value="1"/>
</dbReference>
<evidence type="ECO:0000259" key="1">
    <source>
        <dbReference type="Pfam" id="PF08241"/>
    </source>
</evidence>
<gene>
    <name evidence="2" type="ORF">TCE0_018f06061</name>
</gene>
<dbReference type="EMBL" id="DF933814">
    <property type="protein sequence ID" value="GAM36736.1"/>
    <property type="molecule type" value="Genomic_DNA"/>
</dbReference>
<dbReference type="AlphaFoldDB" id="A0A510NWT8"/>
<feature type="domain" description="Methyltransferase type 11" evidence="1">
    <location>
        <begin position="49"/>
        <end position="166"/>
    </location>
</feature>
<dbReference type="Proteomes" id="UP000053095">
    <property type="component" value="Unassembled WGS sequence"/>
</dbReference>
<evidence type="ECO:0000313" key="3">
    <source>
        <dbReference type="Proteomes" id="UP000053095"/>
    </source>
</evidence>
<reference evidence="3" key="1">
    <citation type="journal article" date="2015" name="Genome Announc.">
        <title>Draft genome sequence of Talaromyces cellulolyticus strain Y-94, a source of lignocellulosic biomass-degrading enzymes.</title>
        <authorList>
            <person name="Fujii T."/>
            <person name="Koike H."/>
            <person name="Sawayama S."/>
            <person name="Yano S."/>
            <person name="Inoue H."/>
        </authorList>
    </citation>
    <scope>NUCLEOTIDE SEQUENCE [LARGE SCALE GENOMIC DNA]</scope>
    <source>
        <strain evidence="3">Y-94</strain>
    </source>
</reference>
<dbReference type="InterPro" id="IPR029063">
    <property type="entry name" value="SAM-dependent_MTases_sf"/>
</dbReference>
<dbReference type="PANTHER" id="PTHR44942:SF10">
    <property type="entry name" value="METHYLTRANSFERASE TYPE 11 DOMAIN-CONTAINING PROTEIN"/>
    <property type="match status" value="1"/>
</dbReference>
<keyword evidence="3" id="KW-1185">Reference proteome</keyword>